<keyword evidence="2" id="KW-1185">Reference proteome</keyword>
<comment type="caution">
    <text evidence="1">The sequence shown here is derived from an EMBL/GenBank/DDBJ whole genome shotgun (WGS) entry which is preliminary data.</text>
</comment>
<proteinExistence type="predicted"/>
<dbReference type="Proteomes" id="UP000828048">
    <property type="component" value="Chromosome 1"/>
</dbReference>
<sequence length="322" mass="37068">MMEGQHLRQGLIDDTVLVLQQGHRSRAVWQANYMQLDLALLTALVERWRPETHTFYLTSGEATVTLQDVEIIIGLPVDGRPVTGSTNLNWEEMVRDLLGLELEEAGRRRGNKVTLQWLRGHFNGQVQETDTQVQIEQKARGYIMQLIGGPHTCVSRNVSQDHANLTARYMVRHITTILKKDASTKIKVLQEIIKIATESYNPSYAKTWAAKTLAIGDIYGNWDESYAELPRAAGLMSYMPTDPLWRPPYVYHRYCACHIGANFMRRYNKKVGIQVKVTAMEVQKRKYKHQRSKMINWEDGKIHKELTDLDRPKWSLAYDGGR</sequence>
<dbReference type="EMBL" id="CM037151">
    <property type="protein sequence ID" value="KAH7845057.1"/>
    <property type="molecule type" value="Genomic_DNA"/>
</dbReference>
<accession>A0ACB7XVH9</accession>
<organism evidence="1 2">
    <name type="scientific">Vaccinium darrowii</name>
    <dbReference type="NCBI Taxonomy" id="229202"/>
    <lineage>
        <taxon>Eukaryota</taxon>
        <taxon>Viridiplantae</taxon>
        <taxon>Streptophyta</taxon>
        <taxon>Embryophyta</taxon>
        <taxon>Tracheophyta</taxon>
        <taxon>Spermatophyta</taxon>
        <taxon>Magnoliopsida</taxon>
        <taxon>eudicotyledons</taxon>
        <taxon>Gunneridae</taxon>
        <taxon>Pentapetalae</taxon>
        <taxon>asterids</taxon>
        <taxon>Ericales</taxon>
        <taxon>Ericaceae</taxon>
        <taxon>Vaccinioideae</taxon>
        <taxon>Vaccinieae</taxon>
        <taxon>Vaccinium</taxon>
    </lineage>
</organism>
<name>A0ACB7XVH9_9ERIC</name>
<reference evidence="1 2" key="1">
    <citation type="journal article" date="2021" name="Hortic Res">
        <title>High-quality reference genome and annotation aids understanding of berry development for evergreen blueberry (Vaccinium darrowii).</title>
        <authorList>
            <person name="Yu J."/>
            <person name="Hulse-Kemp A.M."/>
            <person name="Babiker E."/>
            <person name="Staton M."/>
        </authorList>
    </citation>
    <scope>NUCLEOTIDE SEQUENCE [LARGE SCALE GENOMIC DNA]</scope>
    <source>
        <strain evidence="2">cv. NJ 8807/NJ 8810</strain>
        <tissue evidence="1">Young leaf</tissue>
    </source>
</reference>
<evidence type="ECO:0000313" key="2">
    <source>
        <dbReference type="Proteomes" id="UP000828048"/>
    </source>
</evidence>
<evidence type="ECO:0000313" key="1">
    <source>
        <dbReference type="EMBL" id="KAH7845057.1"/>
    </source>
</evidence>
<protein>
    <submittedName>
        <fullName evidence="1">Uncharacterized protein</fullName>
    </submittedName>
</protein>
<gene>
    <name evidence="1" type="ORF">Vadar_034727</name>
</gene>